<dbReference type="EMBL" id="JBHUFZ010000011">
    <property type="protein sequence ID" value="MFD1889496.1"/>
    <property type="molecule type" value="Genomic_DNA"/>
</dbReference>
<evidence type="ECO:0000259" key="7">
    <source>
        <dbReference type="Pfam" id="PF00482"/>
    </source>
</evidence>
<proteinExistence type="predicted"/>
<dbReference type="InterPro" id="IPR018076">
    <property type="entry name" value="T2SS_GspF_dom"/>
</dbReference>
<dbReference type="PANTHER" id="PTHR35007">
    <property type="entry name" value="INTEGRAL MEMBRANE PROTEIN-RELATED"/>
    <property type="match status" value="1"/>
</dbReference>
<protein>
    <submittedName>
        <fullName evidence="8">Type II secretion system F family protein</fullName>
    </submittedName>
</protein>
<feature type="transmembrane region" description="Helical" evidence="6">
    <location>
        <begin position="20"/>
        <end position="46"/>
    </location>
</feature>
<evidence type="ECO:0000256" key="2">
    <source>
        <dbReference type="ARBA" id="ARBA00022475"/>
    </source>
</evidence>
<keyword evidence="5 6" id="KW-0472">Membrane</keyword>
<keyword evidence="3 6" id="KW-0812">Transmembrane</keyword>
<evidence type="ECO:0000313" key="9">
    <source>
        <dbReference type="Proteomes" id="UP001597326"/>
    </source>
</evidence>
<organism evidence="8 9">
    <name type="scientific">Luteococcus peritonei</name>
    <dbReference type="NCBI Taxonomy" id="88874"/>
    <lineage>
        <taxon>Bacteria</taxon>
        <taxon>Bacillati</taxon>
        <taxon>Actinomycetota</taxon>
        <taxon>Actinomycetes</taxon>
        <taxon>Propionibacteriales</taxon>
        <taxon>Propionibacteriaceae</taxon>
        <taxon>Luteococcus</taxon>
    </lineage>
</organism>
<keyword evidence="2" id="KW-1003">Cell membrane</keyword>
<evidence type="ECO:0000256" key="5">
    <source>
        <dbReference type="ARBA" id="ARBA00023136"/>
    </source>
</evidence>
<keyword evidence="9" id="KW-1185">Reference proteome</keyword>
<dbReference type="RefSeq" id="WP_343872521.1">
    <property type="nucleotide sequence ID" value="NZ_BAAAIX010000009.1"/>
</dbReference>
<feature type="transmembrane region" description="Helical" evidence="6">
    <location>
        <begin position="207"/>
        <end position="227"/>
    </location>
</feature>
<comment type="caution">
    <text evidence="8">The sequence shown here is derived from an EMBL/GenBank/DDBJ whole genome shotgun (WGS) entry which is preliminary data.</text>
</comment>
<sequence length="254" mass="27470">MDKWWKGLSRARRLRVAGVMAVALLVFLVTGWGFALLAVPAVAFGVPALLAEPGNRELDTLEALDRWLRAMATTLPTGKSVVDAMRSSARQAPDLLAGPLQVMVARMDARWSTREALLALAEDLDSSHADAVVAALVLASQRGGAGTAATLGELADTIQARLRALREIEAERAKPRVVVRQVTLITLMALSAALLLQPGFFTPYTTPVGQVVAALLALAYVLSLWALRRMTVPRRRERILQRRSPLVTAEVDHG</sequence>
<dbReference type="PANTHER" id="PTHR35007:SF3">
    <property type="entry name" value="POSSIBLE CONSERVED ALANINE RICH MEMBRANE PROTEIN"/>
    <property type="match status" value="1"/>
</dbReference>
<comment type="subcellular location">
    <subcellularLocation>
        <location evidence="1">Cell membrane</location>
        <topology evidence="1">Multi-pass membrane protein</topology>
    </subcellularLocation>
</comment>
<evidence type="ECO:0000256" key="3">
    <source>
        <dbReference type="ARBA" id="ARBA00022692"/>
    </source>
</evidence>
<dbReference type="Pfam" id="PF00482">
    <property type="entry name" value="T2SSF"/>
    <property type="match status" value="1"/>
</dbReference>
<accession>A0ABW4RT44</accession>
<gene>
    <name evidence="8" type="ORF">ACFSCS_04740</name>
</gene>
<feature type="domain" description="Type II secretion system protein GspF" evidence="7">
    <location>
        <begin position="67"/>
        <end position="192"/>
    </location>
</feature>
<evidence type="ECO:0000256" key="4">
    <source>
        <dbReference type="ARBA" id="ARBA00022989"/>
    </source>
</evidence>
<dbReference type="Proteomes" id="UP001597326">
    <property type="component" value="Unassembled WGS sequence"/>
</dbReference>
<keyword evidence="4 6" id="KW-1133">Transmembrane helix</keyword>
<reference evidence="9" key="1">
    <citation type="journal article" date="2019" name="Int. J. Syst. Evol. Microbiol.">
        <title>The Global Catalogue of Microorganisms (GCM) 10K type strain sequencing project: providing services to taxonomists for standard genome sequencing and annotation.</title>
        <authorList>
            <consortium name="The Broad Institute Genomics Platform"/>
            <consortium name="The Broad Institute Genome Sequencing Center for Infectious Disease"/>
            <person name="Wu L."/>
            <person name="Ma J."/>
        </authorList>
    </citation>
    <scope>NUCLEOTIDE SEQUENCE [LARGE SCALE GENOMIC DNA]</scope>
    <source>
        <strain evidence="9">CAIM 431</strain>
    </source>
</reference>
<evidence type="ECO:0000256" key="6">
    <source>
        <dbReference type="SAM" id="Phobius"/>
    </source>
</evidence>
<evidence type="ECO:0000256" key="1">
    <source>
        <dbReference type="ARBA" id="ARBA00004651"/>
    </source>
</evidence>
<evidence type="ECO:0000313" key="8">
    <source>
        <dbReference type="EMBL" id="MFD1889496.1"/>
    </source>
</evidence>
<name>A0ABW4RT44_9ACTN</name>